<dbReference type="InterPro" id="IPR000424">
    <property type="entry name" value="Primosome_PriB/ssb"/>
</dbReference>
<accession>A0A1K1PHE1</accession>
<sequence>MLNRIMMTGRITTDLNILTEEDYSYCKFSIAVDQPKRNSVDTVETDIFTCLAFDENAKSVSFLYSKGGQITFVGSLRKAPDNTAVIIVEELHFQNKFAIKVDVDSGQLF</sequence>
<reference evidence="3 4" key="1">
    <citation type="submission" date="2016-11" db="EMBL/GenBank/DDBJ databases">
        <authorList>
            <person name="Jaros S."/>
            <person name="Januszkiewicz K."/>
            <person name="Wedrychowicz H."/>
        </authorList>
    </citation>
    <scope>NUCLEOTIDE SEQUENCE [LARGE SCALE GENOMIC DNA]</scope>
    <source>
        <strain evidence="3 4">YL228</strain>
    </source>
</reference>
<evidence type="ECO:0000256" key="2">
    <source>
        <dbReference type="PROSITE-ProRule" id="PRU00252"/>
    </source>
</evidence>
<gene>
    <name evidence="3" type="ORF">SAMN02910280_2763</name>
</gene>
<proteinExistence type="predicted"/>
<organism evidence="3 4">
    <name type="scientific">Ruminococcus flavefaciens</name>
    <dbReference type="NCBI Taxonomy" id="1265"/>
    <lineage>
        <taxon>Bacteria</taxon>
        <taxon>Bacillati</taxon>
        <taxon>Bacillota</taxon>
        <taxon>Clostridia</taxon>
        <taxon>Eubacteriales</taxon>
        <taxon>Oscillospiraceae</taxon>
        <taxon>Ruminococcus</taxon>
    </lineage>
</organism>
<dbReference type="InterPro" id="IPR012340">
    <property type="entry name" value="NA-bd_OB-fold"/>
</dbReference>
<dbReference type="EMBL" id="FPIP01000009">
    <property type="protein sequence ID" value="SFW47226.1"/>
    <property type="molecule type" value="Genomic_DNA"/>
</dbReference>
<dbReference type="AlphaFoldDB" id="A0A1K1PHE1"/>
<dbReference type="GO" id="GO:0003697">
    <property type="term" value="F:single-stranded DNA binding"/>
    <property type="evidence" value="ECO:0007669"/>
    <property type="project" value="InterPro"/>
</dbReference>
<dbReference type="Gene3D" id="2.40.50.140">
    <property type="entry name" value="Nucleic acid-binding proteins"/>
    <property type="match status" value="1"/>
</dbReference>
<name>A0A1K1PHE1_RUMFL</name>
<protein>
    <submittedName>
        <fullName evidence="3">Single-strand binding protein family protein</fullName>
    </submittedName>
</protein>
<dbReference type="SUPFAM" id="SSF50249">
    <property type="entry name" value="Nucleic acid-binding proteins"/>
    <property type="match status" value="1"/>
</dbReference>
<evidence type="ECO:0000313" key="4">
    <source>
        <dbReference type="Proteomes" id="UP000183461"/>
    </source>
</evidence>
<keyword evidence="1 2" id="KW-0238">DNA-binding</keyword>
<dbReference type="Pfam" id="PF00436">
    <property type="entry name" value="SSB"/>
    <property type="match status" value="1"/>
</dbReference>
<evidence type="ECO:0000256" key="1">
    <source>
        <dbReference type="ARBA" id="ARBA00023125"/>
    </source>
</evidence>
<dbReference type="PROSITE" id="PS50935">
    <property type="entry name" value="SSB"/>
    <property type="match status" value="1"/>
</dbReference>
<dbReference type="RefSeq" id="WP_072300960.1">
    <property type="nucleotide sequence ID" value="NZ_FPIP01000009.1"/>
</dbReference>
<evidence type="ECO:0000313" key="3">
    <source>
        <dbReference type="EMBL" id="SFW47226.1"/>
    </source>
</evidence>
<dbReference type="Proteomes" id="UP000183461">
    <property type="component" value="Unassembled WGS sequence"/>
</dbReference>